<name>A7T4U2_NEMVE</name>
<dbReference type="SUPFAM" id="SSF53300">
    <property type="entry name" value="vWA-like"/>
    <property type="match status" value="1"/>
</dbReference>
<dbReference type="OMA" id="SEAYLIM"/>
<keyword evidence="3" id="KW-1185">Reference proteome</keyword>
<accession>A7T4U2</accession>
<evidence type="ECO:0000259" key="1">
    <source>
        <dbReference type="PROSITE" id="PS50234"/>
    </source>
</evidence>
<sequence>GSPQRLPKRLRFVVDVSGSMYRFNGLDRRLERMMEAACLVMEAFHQYEDRIKYDIVGHSGESPEIPFVSCGSVPKNNRERLDVMKQMHAHAQYCMSGDHTLEATVAAVKRVATEEADEHFVVVLSDANLSRYGISANQFARVLTSDAKVNAFAIFIGSLGNQADRLVKNLPSGHAFQCLDTKLLPQVLQQIFTSSLL</sequence>
<feature type="non-terminal residue" evidence="2">
    <location>
        <position position="197"/>
    </location>
</feature>
<organism evidence="2 3">
    <name type="scientific">Nematostella vectensis</name>
    <name type="common">Starlet sea anemone</name>
    <dbReference type="NCBI Taxonomy" id="45351"/>
    <lineage>
        <taxon>Eukaryota</taxon>
        <taxon>Metazoa</taxon>
        <taxon>Cnidaria</taxon>
        <taxon>Anthozoa</taxon>
        <taxon>Hexacorallia</taxon>
        <taxon>Actiniaria</taxon>
        <taxon>Edwardsiidae</taxon>
        <taxon>Nematostella</taxon>
    </lineage>
</organism>
<dbReference type="eggNOG" id="KOG1808">
    <property type="taxonomic scope" value="Eukaryota"/>
</dbReference>
<dbReference type="SMART" id="SM00327">
    <property type="entry name" value="VWA"/>
    <property type="match status" value="1"/>
</dbReference>
<evidence type="ECO:0000313" key="2">
    <source>
        <dbReference type="EMBL" id="EDO29022.1"/>
    </source>
</evidence>
<dbReference type="PANTHER" id="PTHR21610">
    <property type="entry name" value="VON WILLEBRAND FACTOR A DOMAIN-CONTAINING PROTEIN 8"/>
    <property type="match status" value="1"/>
</dbReference>
<feature type="domain" description="VWFA" evidence="1">
    <location>
        <begin position="9"/>
        <end position="191"/>
    </location>
</feature>
<dbReference type="PANTHER" id="PTHR21610:SF9">
    <property type="entry name" value="VON WILLEBRAND FACTOR A DOMAIN-CONTAINING PROTEIN 8"/>
    <property type="match status" value="1"/>
</dbReference>
<dbReference type="PROSITE" id="PS50234">
    <property type="entry name" value="VWFA"/>
    <property type="match status" value="1"/>
</dbReference>
<dbReference type="EMBL" id="DS470963">
    <property type="protein sequence ID" value="EDO29022.1"/>
    <property type="molecule type" value="Genomic_DNA"/>
</dbReference>
<proteinExistence type="predicted"/>
<feature type="non-terminal residue" evidence="2">
    <location>
        <position position="1"/>
    </location>
</feature>
<dbReference type="HOGENOM" id="CLU_1387345_0_0_1"/>
<evidence type="ECO:0000313" key="3">
    <source>
        <dbReference type="Proteomes" id="UP000001593"/>
    </source>
</evidence>
<dbReference type="InterPro" id="IPR002035">
    <property type="entry name" value="VWF_A"/>
</dbReference>
<reference evidence="2 3" key="1">
    <citation type="journal article" date="2007" name="Science">
        <title>Sea anemone genome reveals ancestral eumetazoan gene repertoire and genomic organization.</title>
        <authorList>
            <person name="Putnam N.H."/>
            <person name="Srivastava M."/>
            <person name="Hellsten U."/>
            <person name="Dirks B."/>
            <person name="Chapman J."/>
            <person name="Salamov A."/>
            <person name="Terry A."/>
            <person name="Shapiro H."/>
            <person name="Lindquist E."/>
            <person name="Kapitonov V.V."/>
            <person name="Jurka J."/>
            <person name="Genikhovich G."/>
            <person name="Grigoriev I.V."/>
            <person name="Lucas S.M."/>
            <person name="Steele R.E."/>
            <person name="Finnerty J.R."/>
            <person name="Technau U."/>
            <person name="Martindale M.Q."/>
            <person name="Rokhsar D.S."/>
        </authorList>
    </citation>
    <scope>NUCLEOTIDE SEQUENCE [LARGE SCALE GENOMIC DNA]</scope>
    <source>
        <strain evidence="3">CH2 X CH6</strain>
    </source>
</reference>
<dbReference type="PhylomeDB" id="A7T4U2"/>
<dbReference type="Gene3D" id="3.40.50.410">
    <property type="entry name" value="von Willebrand factor, type A domain"/>
    <property type="match status" value="1"/>
</dbReference>
<dbReference type="InParanoid" id="A7T4U2"/>
<dbReference type="STRING" id="45351.A7T4U2"/>
<dbReference type="InterPro" id="IPR039891">
    <property type="entry name" value="VWA8"/>
</dbReference>
<dbReference type="KEGG" id="nve:5499518"/>
<dbReference type="AlphaFoldDB" id="A7T4U2"/>
<protein>
    <recommendedName>
        <fullName evidence="1">VWFA domain-containing protein</fullName>
    </recommendedName>
</protein>
<dbReference type="InterPro" id="IPR036465">
    <property type="entry name" value="vWFA_dom_sf"/>
</dbReference>
<gene>
    <name evidence="2" type="ORF">NEMVEDRAFT_v1g44368</name>
</gene>
<dbReference type="Pfam" id="PF00092">
    <property type="entry name" value="VWA"/>
    <property type="match status" value="1"/>
</dbReference>
<dbReference type="Proteomes" id="UP000001593">
    <property type="component" value="Unassembled WGS sequence"/>
</dbReference>